<dbReference type="RefSeq" id="WP_394476378.1">
    <property type="nucleotide sequence ID" value="NZ_JBIGHV010000002.1"/>
</dbReference>
<reference evidence="1 2" key="1">
    <citation type="submission" date="2024-08" db="EMBL/GenBank/DDBJ databases">
        <authorList>
            <person name="Lu H."/>
        </authorList>
    </citation>
    <scope>NUCLEOTIDE SEQUENCE [LARGE SCALE GENOMIC DNA]</scope>
    <source>
        <strain evidence="1 2">LYH14W</strain>
    </source>
</reference>
<comment type="caution">
    <text evidence="1">The sequence shown here is derived from an EMBL/GenBank/DDBJ whole genome shotgun (WGS) entry which is preliminary data.</text>
</comment>
<proteinExistence type="predicted"/>
<sequence>MFPDLPLTTNGSDCFKELAAHEALDDAYHDAIGMPQAAASHRVRLGPCTATTASSACTANRPR</sequence>
<accession>A0ABW7EXS0</accession>
<gene>
    <name evidence="1" type="ORF">ACG00Y_04475</name>
</gene>
<organism evidence="1 2">
    <name type="scientific">Pelomonas parva</name>
    <dbReference type="NCBI Taxonomy" id="3299032"/>
    <lineage>
        <taxon>Bacteria</taxon>
        <taxon>Pseudomonadati</taxon>
        <taxon>Pseudomonadota</taxon>
        <taxon>Betaproteobacteria</taxon>
        <taxon>Burkholderiales</taxon>
        <taxon>Sphaerotilaceae</taxon>
        <taxon>Roseateles</taxon>
    </lineage>
</organism>
<dbReference type="Proteomes" id="UP001606210">
    <property type="component" value="Unassembled WGS sequence"/>
</dbReference>
<evidence type="ECO:0000313" key="1">
    <source>
        <dbReference type="EMBL" id="MFG6429152.1"/>
    </source>
</evidence>
<protein>
    <submittedName>
        <fullName evidence="1">Uncharacterized protein</fullName>
    </submittedName>
</protein>
<dbReference type="EMBL" id="JBIGHV010000002">
    <property type="protein sequence ID" value="MFG6429152.1"/>
    <property type="molecule type" value="Genomic_DNA"/>
</dbReference>
<name>A0ABW7EXS0_9BURK</name>
<evidence type="ECO:0000313" key="2">
    <source>
        <dbReference type="Proteomes" id="UP001606210"/>
    </source>
</evidence>
<keyword evidence="2" id="KW-1185">Reference proteome</keyword>